<evidence type="ECO:0000313" key="2">
    <source>
        <dbReference type="Proteomes" id="UP000192569"/>
    </source>
</evidence>
<dbReference type="AlphaFoldDB" id="A0A1W1VWU1"/>
<protein>
    <submittedName>
        <fullName evidence="1">Uncharacterized protein</fullName>
    </submittedName>
</protein>
<sequence>MKCPLSFDSDHGFVDVCDCLEENCAWYLKMAEECAILCLARLAYVDVCRKEAGK</sequence>
<keyword evidence="2" id="KW-1185">Reference proteome</keyword>
<reference evidence="1 2" key="1">
    <citation type="submission" date="2017-04" db="EMBL/GenBank/DDBJ databases">
        <authorList>
            <person name="Afonso C.L."/>
            <person name="Miller P.J."/>
            <person name="Scott M.A."/>
            <person name="Spackman E."/>
            <person name="Goraichik I."/>
            <person name="Dimitrov K.M."/>
            <person name="Suarez D.L."/>
            <person name="Swayne D.E."/>
        </authorList>
    </citation>
    <scope>NUCLEOTIDE SEQUENCE [LARGE SCALE GENOMIC DNA]</scope>
    <source>
        <strain evidence="1 2">ToBE</strain>
    </source>
</reference>
<organism evidence="1 2">
    <name type="scientific">Thermanaeromonas toyohensis ToBE</name>
    <dbReference type="NCBI Taxonomy" id="698762"/>
    <lineage>
        <taxon>Bacteria</taxon>
        <taxon>Bacillati</taxon>
        <taxon>Bacillota</taxon>
        <taxon>Clostridia</taxon>
        <taxon>Neomoorellales</taxon>
        <taxon>Neomoorellaceae</taxon>
        <taxon>Thermanaeromonas</taxon>
    </lineage>
</organism>
<name>A0A1W1VWU1_9FIRM</name>
<evidence type="ECO:0000313" key="1">
    <source>
        <dbReference type="EMBL" id="SMB97832.1"/>
    </source>
</evidence>
<dbReference type="RefSeq" id="WP_157109917.1">
    <property type="nucleotide sequence ID" value="NZ_LT838272.1"/>
</dbReference>
<gene>
    <name evidence="1" type="ORF">SAMN00808754_1974</name>
</gene>
<dbReference type="EMBL" id="LT838272">
    <property type="protein sequence ID" value="SMB97832.1"/>
    <property type="molecule type" value="Genomic_DNA"/>
</dbReference>
<proteinExistence type="predicted"/>
<accession>A0A1W1VWU1</accession>
<dbReference type="Proteomes" id="UP000192569">
    <property type="component" value="Chromosome I"/>
</dbReference>
<dbReference type="STRING" id="698762.SAMN00808754_1974"/>